<name>A0A9D1F116_9BACT</name>
<sequence length="45" mass="5085">MSKNSLMFLLIFIVAALLLVTITVFVSKPSINKPIVLHILQYVKK</sequence>
<organism evidence="1 2">
    <name type="scientific">Candidatus Scatousia excrementigallinarum</name>
    <dbReference type="NCBI Taxonomy" id="2840935"/>
    <lineage>
        <taxon>Bacteria</taxon>
        <taxon>Candidatus Scatousia</taxon>
    </lineage>
</organism>
<accession>A0A9D1F116</accession>
<dbReference type="AlphaFoldDB" id="A0A9D1F116"/>
<comment type="caution">
    <text evidence="1">The sequence shown here is derived from an EMBL/GenBank/DDBJ whole genome shotgun (WGS) entry which is preliminary data.</text>
</comment>
<gene>
    <name evidence="1" type="ORF">IAC10_13360</name>
</gene>
<evidence type="ECO:0000313" key="1">
    <source>
        <dbReference type="EMBL" id="HIS37588.1"/>
    </source>
</evidence>
<evidence type="ECO:0000313" key="2">
    <source>
        <dbReference type="Proteomes" id="UP000823928"/>
    </source>
</evidence>
<reference evidence="1" key="2">
    <citation type="journal article" date="2021" name="PeerJ">
        <title>Extensive microbial diversity within the chicken gut microbiome revealed by metagenomics and culture.</title>
        <authorList>
            <person name="Gilroy R."/>
            <person name="Ravi A."/>
            <person name="Getino M."/>
            <person name="Pursley I."/>
            <person name="Horton D.L."/>
            <person name="Alikhan N.F."/>
            <person name="Baker D."/>
            <person name="Gharbi K."/>
            <person name="Hall N."/>
            <person name="Watson M."/>
            <person name="Adriaenssens E.M."/>
            <person name="Foster-Nyarko E."/>
            <person name="Jarju S."/>
            <person name="Secka A."/>
            <person name="Antonio M."/>
            <person name="Oren A."/>
            <person name="Chaudhuri R.R."/>
            <person name="La Ragione R."/>
            <person name="Hildebrand F."/>
            <person name="Pallen M.J."/>
        </authorList>
    </citation>
    <scope>NUCLEOTIDE SEQUENCE</scope>
    <source>
        <strain evidence="1">6276</strain>
    </source>
</reference>
<reference evidence="1" key="1">
    <citation type="submission" date="2020-10" db="EMBL/GenBank/DDBJ databases">
        <authorList>
            <person name="Gilroy R."/>
        </authorList>
    </citation>
    <scope>NUCLEOTIDE SEQUENCE</scope>
    <source>
        <strain evidence="1">6276</strain>
    </source>
</reference>
<proteinExistence type="predicted"/>
<dbReference type="Proteomes" id="UP000823928">
    <property type="component" value="Unassembled WGS sequence"/>
</dbReference>
<protein>
    <submittedName>
        <fullName evidence="1">Uncharacterized protein</fullName>
    </submittedName>
</protein>
<dbReference type="EMBL" id="DVIU01000275">
    <property type="protein sequence ID" value="HIS37588.1"/>
    <property type="molecule type" value="Genomic_DNA"/>
</dbReference>